<comment type="caution">
    <text evidence="7">The sequence shown here is derived from an EMBL/GenBank/DDBJ whole genome shotgun (WGS) entry which is preliminary data.</text>
</comment>
<keyword evidence="4" id="KW-0378">Hydrolase</keyword>
<keyword evidence="3" id="KW-0540">Nuclease</keyword>
<evidence type="ECO:0000256" key="1">
    <source>
        <dbReference type="ARBA" id="ARBA00010555"/>
    </source>
</evidence>
<keyword evidence="5 7" id="KW-0269">Exonuclease</keyword>
<feature type="domain" description="Calcineurin-like phosphoesterase" evidence="6">
    <location>
        <begin position="4"/>
        <end position="221"/>
    </location>
</feature>
<dbReference type="SUPFAM" id="SSF56300">
    <property type="entry name" value="Metallo-dependent phosphatases"/>
    <property type="match status" value="1"/>
</dbReference>
<dbReference type="Pfam" id="PF00149">
    <property type="entry name" value="Metallophos"/>
    <property type="match status" value="1"/>
</dbReference>
<proteinExistence type="inferred from homology"/>
<dbReference type="CDD" id="cd00840">
    <property type="entry name" value="MPP_Mre11_N"/>
    <property type="match status" value="1"/>
</dbReference>
<dbReference type="Gene3D" id="3.60.21.10">
    <property type="match status" value="1"/>
</dbReference>
<dbReference type="InterPro" id="IPR004843">
    <property type="entry name" value="Calcineurin-like_PHP"/>
</dbReference>
<evidence type="ECO:0000256" key="3">
    <source>
        <dbReference type="ARBA" id="ARBA00022722"/>
    </source>
</evidence>
<dbReference type="InterPro" id="IPR041796">
    <property type="entry name" value="Mre11_N"/>
</dbReference>
<evidence type="ECO:0000256" key="4">
    <source>
        <dbReference type="ARBA" id="ARBA00022801"/>
    </source>
</evidence>
<dbReference type="GO" id="GO:0004527">
    <property type="term" value="F:exonuclease activity"/>
    <property type="evidence" value="ECO:0007669"/>
    <property type="project" value="UniProtKB-KW"/>
</dbReference>
<evidence type="ECO:0000256" key="2">
    <source>
        <dbReference type="ARBA" id="ARBA00013365"/>
    </source>
</evidence>
<dbReference type="EMBL" id="VXPY01000084">
    <property type="protein sequence ID" value="MYD91007.1"/>
    <property type="molecule type" value="Genomic_DNA"/>
</dbReference>
<dbReference type="AlphaFoldDB" id="A0A6B1DVH4"/>
<evidence type="ECO:0000259" key="6">
    <source>
        <dbReference type="Pfam" id="PF00149"/>
    </source>
</evidence>
<evidence type="ECO:0000313" key="7">
    <source>
        <dbReference type="EMBL" id="MYD91007.1"/>
    </source>
</evidence>
<gene>
    <name evidence="7" type="ORF">F4Y08_11855</name>
</gene>
<organism evidence="7">
    <name type="scientific">Caldilineaceae bacterium SB0662_bin_9</name>
    <dbReference type="NCBI Taxonomy" id="2605258"/>
    <lineage>
        <taxon>Bacteria</taxon>
        <taxon>Bacillati</taxon>
        <taxon>Chloroflexota</taxon>
        <taxon>Caldilineae</taxon>
        <taxon>Caldilineales</taxon>
        <taxon>Caldilineaceae</taxon>
    </lineage>
</organism>
<evidence type="ECO:0000256" key="5">
    <source>
        <dbReference type="ARBA" id="ARBA00022839"/>
    </source>
</evidence>
<name>A0A6B1DVH4_9CHLR</name>
<dbReference type="InterPro" id="IPR029052">
    <property type="entry name" value="Metallo-depent_PP-like"/>
</dbReference>
<dbReference type="PANTHER" id="PTHR30337:SF0">
    <property type="entry name" value="NUCLEASE SBCCD SUBUNIT D"/>
    <property type="match status" value="1"/>
</dbReference>
<dbReference type="InterPro" id="IPR050535">
    <property type="entry name" value="DNA_Repair-Maintenance_Comp"/>
</dbReference>
<sequence length="431" mass="48197">MKFTFMHMADTHLGFRQYGHTEREWDFDDAFRWAIDQAVAKQVDFVLLAGDLFQSGSNLQAITFNNAVTHLEHLREAGIPCLVIEGNHDLPPYRAYQTRFGWVRALAETNRLIYLLDATPLEVGAEPVPASDASRVGHYTEPIPGVPIYGIGFNGAATRMVLERFEKFVSEQPAHNPDYAILMMHTGVDGRARERASGNISVSSMRGLRSQFDYVALGHYHMKFDEDNWLFNPGSLELTSQDLAHEETGGIYLVTVDTEAVPKHRVEHVACPRRSFVHKAFSLARTNGPDELYDQIEEFLFGEQEKGAFDTNDKRPVLSIVLAGTSRFEPGLVDTQHIEELGRRILNPLLCRIANRALPPGIAAFNEATDMSRRDLEEQVLEGLFESHPDFSKDLTHWTNTALEVMDAGLKQGTADGICNILGNARTALTG</sequence>
<accession>A0A6B1DVH4</accession>
<dbReference type="PANTHER" id="PTHR30337">
    <property type="entry name" value="COMPONENT OF ATP-DEPENDENT DSDNA EXONUCLEASE"/>
    <property type="match status" value="1"/>
</dbReference>
<protein>
    <recommendedName>
        <fullName evidence="2">Nuclease SbcCD subunit D</fullName>
    </recommendedName>
</protein>
<reference evidence="7" key="1">
    <citation type="submission" date="2019-09" db="EMBL/GenBank/DDBJ databases">
        <title>Characterisation of the sponge microbiome using genome-centric metagenomics.</title>
        <authorList>
            <person name="Engelberts J.P."/>
            <person name="Robbins S.J."/>
            <person name="De Goeij J.M."/>
            <person name="Aranda M."/>
            <person name="Bell S.C."/>
            <person name="Webster N.S."/>
        </authorList>
    </citation>
    <scope>NUCLEOTIDE SEQUENCE</scope>
    <source>
        <strain evidence="7">SB0662_bin_9</strain>
    </source>
</reference>
<comment type="similarity">
    <text evidence="1">Belongs to the SbcD family.</text>
</comment>